<gene>
    <name evidence="1" type="ORF">IHE29_09960</name>
</gene>
<protein>
    <submittedName>
        <fullName evidence="1">BrnT family toxin</fullName>
    </submittedName>
</protein>
<dbReference type="Gene3D" id="3.10.450.530">
    <property type="entry name" value="Ribonuclease toxin, BrnT, of type II toxin-antitoxin system"/>
    <property type="match status" value="1"/>
</dbReference>
<accession>A0ABZ2PXN9</accession>
<evidence type="ECO:0000313" key="2">
    <source>
        <dbReference type="Proteomes" id="UP001493153"/>
    </source>
</evidence>
<evidence type="ECO:0000313" key="1">
    <source>
        <dbReference type="EMBL" id="WXK39575.1"/>
    </source>
</evidence>
<dbReference type="InterPro" id="IPR007460">
    <property type="entry name" value="BrnT_toxin"/>
</dbReference>
<keyword evidence="2" id="KW-1185">Reference proteome</keyword>
<sequence length="88" mass="10441">MDYEFDPTKDDSNLDKHGLSLADAEFFEWETAVVRGDTRKEYAEQRFEAMGYIGERLHVLIYCFRGDVIRVISLRKANKREEKRYAET</sequence>
<proteinExistence type="predicted"/>
<dbReference type="Pfam" id="PF04365">
    <property type="entry name" value="BrnT_toxin"/>
    <property type="match status" value="1"/>
</dbReference>
<reference evidence="1 2" key="1">
    <citation type="submission" date="2020-09" db="EMBL/GenBank/DDBJ databases">
        <title>Genome sequences of Mycetohabitans spp.</title>
        <authorList>
            <person name="Carter M.E."/>
            <person name="Carpenter S.C.D."/>
            <person name="Bogdanove A.J."/>
        </authorList>
    </citation>
    <scope>NUCLEOTIDE SEQUENCE [LARGE SCALE GENOMIC DNA]</scope>
    <source>
        <strain evidence="1 2">B12</strain>
    </source>
</reference>
<dbReference type="Proteomes" id="UP001493153">
    <property type="component" value="Chromosome"/>
</dbReference>
<dbReference type="EMBL" id="CP062176">
    <property type="protein sequence ID" value="WXK39575.1"/>
    <property type="molecule type" value="Genomic_DNA"/>
</dbReference>
<name>A0ABZ2PXN9_9BURK</name>
<dbReference type="InterPro" id="IPR038573">
    <property type="entry name" value="BrnT_sf"/>
</dbReference>
<organism evidence="1 2">
    <name type="scientific">Mycetohabitans rhizoxinica</name>
    <dbReference type="NCBI Taxonomy" id="412963"/>
    <lineage>
        <taxon>Bacteria</taxon>
        <taxon>Pseudomonadati</taxon>
        <taxon>Pseudomonadota</taxon>
        <taxon>Betaproteobacteria</taxon>
        <taxon>Burkholderiales</taxon>
        <taxon>Burkholderiaceae</taxon>
        <taxon>Mycetohabitans</taxon>
    </lineage>
</organism>
<dbReference type="RefSeq" id="WP_237070242.1">
    <property type="nucleotide sequence ID" value="NZ_CP062176.1"/>
</dbReference>